<dbReference type="AlphaFoldDB" id="A0A0S8G4W8"/>
<organism evidence="2 3">
    <name type="scientific">candidate division WOR_3 bacterium SM23_60</name>
    <dbReference type="NCBI Taxonomy" id="1703780"/>
    <lineage>
        <taxon>Bacteria</taxon>
        <taxon>Bacteria division WOR-3</taxon>
    </lineage>
</organism>
<dbReference type="Pfam" id="PF20208">
    <property type="entry name" value="ARPP-1"/>
    <property type="match status" value="1"/>
</dbReference>
<reference evidence="2 3" key="1">
    <citation type="journal article" date="2015" name="Microbiome">
        <title>Genomic resolution of linkages in carbon, nitrogen, and sulfur cycling among widespread estuary sediment bacteria.</title>
        <authorList>
            <person name="Baker B.J."/>
            <person name="Lazar C.S."/>
            <person name="Teske A.P."/>
            <person name="Dick G.J."/>
        </authorList>
    </citation>
    <scope>NUCLEOTIDE SEQUENCE [LARGE SCALE GENOMIC DNA]</scope>
    <source>
        <strain evidence="2">SM23_60</strain>
    </source>
</reference>
<dbReference type="InterPro" id="IPR046699">
    <property type="entry name" value="ARPP-1"/>
</dbReference>
<feature type="domain" description="ARG and Rhodanese-Phosphatase-superfamily-associated" evidence="1">
    <location>
        <begin position="11"/>
        <end position="285"/>
    </location>
</feature>
<accession>A0A0S8G4W8</accession>
<evidence type="ECO:0000313" key="3">
    <source>
        <dbReference type="Proteomes" id="UP000051096"/>
    </source>
</evidence>
<evidence type="ECO:0000259" key="1">
    <source>
        <dbReference type="Pfam" id="PF20208"/>
    </source>
</evidence>
<evidence type="ECO:0000313" key="2">
    <source>
        <dbReference type="EMBL" id="KPK68051.1"/>
    </source>
</evidence>
<name>A0A0S8G4W8_UNCW3</name>
<proteinExistence type="predicted"/>
<dbReference type="EMBL" id="LJUO01000187">
    <property type="protein sequence ID" value="KPK68051.1"/>
    <property type="molecule type" value="Genomic_DNA"/>
</dbReference>
<gene>
    <name evidence="2" type="ORF">AMJ87_12490</name>
</gene>
<protein>
    <recommendedName>
        <fullName evidence="1">ARG and Rhodanese-Phosphatase-superfamily-associated domain-containing protein</fullName>
    </recommendedName>
</protein>
<sequence>MNIPHNIMPAEPVFLRNLVITPVKGGANNGFSPVTIDEILNAKNGTFHESETPDISEIQFSNDSDDPVLMLDGEEIIGAMQNRIITRSHMIEPHSTEHIPVVCVEEGRWEELGGFKTGYCSYPRLRAVLLRSRYRKADVQKTVWKEITRKLTVTRTQSATSSMHDIYENLDDEVARYVEGFKSLNHGTIGFIGSAGDHILGCDLFHNTQTYQKFEQKLMRSYVLDAIEYRQRKGKRPETKQFLNSIINALQKRTRKGQPHIHFKGTGFFGQTLLHDNTLVHISVFPA</sequence>
<dbReference type="Proteomes" id="UP000051096">
    <property type="component" value="Unassembled WGS sequence"/>
</dbReference>
<comment type="caution">
    <text evidence="2">The sequence shown here is derived from an EMBL/GenBank/DDBJ whole genome shotgun (WGS) entry which is preliminary data.</text>
</comment>